<evidence type="ECO:0000313" key="5">
    <source>
        <dbReference type="Proteomes" id="UP001321582"/>
    </source>
</evidence>
<sequence>MKVSYSEDKKKKVTIVKIDGEVDVYTSISLKKELNKLLEDNKNRLLINLEKVSYMDSSGLGVLVAMLKKSRKEKGNLKITNLTESIRKIFELTRLNKFFEIFNTEAEGLKSFD</sequence>
<keyword evidence="5" id="KW-1185">Reference proteome</keyword>
<dbReference type="PROSITE" id="PS50801">
    <property type="entry name" value="STAS"/>
    <property type="match status" value="1"/>
</dbReference>
<dbReference type="KEGG" id="haby:HLVA_12110"/>
<dbReference type="Gene3D" id="3.30.750.24">
    <property type="entry name" value="STAS domain"/>
    <property type="match status" value="1"/>
</dbReference>
<comment type="similarity">
    <text evidence="1 2">Belongs to the anti-sigma-factor antagonist family.</text>
</comment>
<dbReference type="RefSeq" id="WP_307903505.1">
    <property type="nucleotide sequence ID" value="NZ_AP027059.1"/>
</dbReference>
<evidence type="ECO:0000313" key="4">
    <source>
        <dbReference type="EMBL" id="BDU50642.1"/>
    </source>
</evidence>
<dbReference type="NCBIfam" id="TIGR00377">
    <property type="entry name" value="ant_ant_sig"/>
    <property type="match status" value="1"/>
</dbReference>
<dbReference type="SUPFAM" id="SSF52091">
    <property type="entry name" value="SpoIIaa-like"/>
    <property type="match status" value="1"/>
</dbReference>
<dbReference type="GO" id="GO:0043856">
    <property type="term" value="F:anti-sigma factor antagonist activity"/>
    <property type="evidence" value="ECO:0007669"/>
    <property type="project" value="InterPro"/>
</dbReference>
<accession>A0AAU9DE83</accession>
<dbReference type="PANTHER" id="PTHR33495:SF2">
    <property type="entry name" value="ANTI-SIGMA FACTOR ANTAGONIST TM_1081-RELATED"/>
    <property type="match status" value="1"/>
</dbReference>
<reference evidence="4 5" key="1">
    <citation type="submission" date="2022-11" db="EMBL/GenBank/DDBJ databases">
        <title>Haliovirga abyssi gen. nov., sp. nov., a mesophilic fermentative bacterium isolated from the Iheya North hydrothermal field and the proposal of Haliovirgaceae fam. nov.</title>
        <authorList>
            <person name="Miyazaki U."/>
            <person name="Tame A."/>
            <person name="Miyazaki J."/>
            <person name="Takai K."/>
            <person name="Sawayama S."/>
            <person name="Kitajima M."/>
            <person name="Okamoto A."/>
            <person name="Nakagawa S."/>
        </authorList>
    </citation>
    <scope>NUCLEOTIDE SEQUENCE [LARGE SCALE GENOMIC DNA]</scope>
    <source>
        <strain evidence="4 5">IC12</strain>
    </source>
</reference>
<dbReference type="InterPro" id="IPR003658">
    <property type="entry name" value="Anti-sigma_ant"/>
</dbReference>
<dbReference type="InterPro" id="IPR002645">
    <property type="entry name" value="STAS_dom"/>
</dbReference>
<evidence type="ECO:0000259" key="3">
    <source>
        <dbReference type="PROSITE" id="PS50801"/>
    </source>
</evidence>
<dbReference type="EMBL" id="AP027059">
    <property type="protein sequence ID" value="BDU50642.1"/>
    <property type="molecule type" value="Genomic_DNA"/>
</dbReference>
<dbReference type="AlphaFoldDB" id="A0AAU9DE83"/>
<evidence type="ECO:0000256" key="2">
    <source>
        <dbReference type="RuleBase" id="RU003749"/>
    </source>
</evidence>
<proteinExistence type="inferred from homology"/>
<dbReference type="InterPro" id="IPR036513">
    <property type="entry name" value="STAS_dom_sf"/>
</dbReference>
<name>A0AAU9DE83_9FUSO</name>
<gene>
    <name evidence="4" type="primary">spoIIAA</name>
    <name evidence="4" type="ORF">HLVA_12110</name>
</gene>
<organism evidence="4 5">
    <name type="scientific">Haliovirga abyssi</name>
    <dbReference type="NCBI Taxonomy" id="2996794"/>
    <lineage>
        <taxon>Bacteria</taxon>
        <taxon>Fusobacteriati</taxon>
        <taxon>Fusobacteriota</taxon>
        <taxon>Fusobacteriia</taxon>
        <taxon>Fusobacteriales</taxon>
        <taxon>Haliovirgaceae</taxon>
        <taxon>Haliovirga</taxon>
    </lineage>
</organism>
<feature type="domain" description="STAS" evidence="3">
    <location>
        <begin position="3"/>
        <end position="112"/>
    </location>
</feature>
<dbReference type="PANTHER" id="PTHR33495">
    <property type="entry name" value="ANTI-SIGMA FACTOR ANTAGONIST TM_1081-RELATED-RELATED"/>
    <property type="match status" value="1"/>
</dbReference>
<dbReference type="CDD" id="cd07043">
    <property type="entry name" value="STAS_anti-anti-sigma_factors"/>
    <property type="match status" value="1"/>
</dbReference>
<evidence type="ECO:0000256" key="1">
    <source>
        <dbReference type="ARBA" id="ARBA00009013"/>
    </source>
</evidence>
<dbReference type="Proteomes" id="UP001321582">
    <property type="component" value="Chromosome"/>
</dbReference>
<dbReference type="Pfam" id="PF01740">
    <property type="entry name" value="STAS"/>
    <property type="match status" value="1"/>
</dbReference>
<protein>
    <recommendedName>
        <fullName evidence="2">Anti-sigma factor antagonist</fullName>
    </recommendedName>
</protein>